<evidence type="ECO:0000313" key="7">
    <source>
        <dbReference type="Proteomes" id="UP000283255"/>
    </source>
</evidence>
<accession>A0A418YGS4</accession>
<dbReference type="EMBL" id="QZCH01000005">
    <property type="protein sequence ID" value="RJG49027.1"/>
    <property type="molecule type" value="Genomic_DNA"/>
</dbReference>
<feature type="compositionally biased region" description="Polar residues" evidence="4">
    <location>
        <begin position="157"/>
        <end position="172"/>
    </location>
</feature>
<evidence type="ECO:0000259" key="5">
    <source>
        <dbReference type="Pfam" id="PF02120"/>
    </source>
</evidence>
<feature type="compositionally biased region" description="Polar residues" evidence="4">
    <location>
        <begin position="340"/>
        <end position="350"/>
    </location>
</feature>
<keyword evidence="6" id="KW-0282">Flagellum</keyword>
<gene>
    <name evidence="6" type="ORF">D1Z90_06575</name>
</gene>
<feature type="compositionally biased region" description="Low complexity" evidence="4">
    <location>
        <begin position="608"/>
        <end position="635"/>
    </location>
</feature>
<feature type="compositionally biased region" description="Polar residues" evidence="4">
    <location>
        <begin position="408"/>
        <end position="420"/>
    </location>
</feature>
<feature type="compositionally biased region" description="Basic and acidic residues" evidence="4">
    <location>
        <begin position="421"/>
        <end position="463"/>
    </location>
</feature>
<keyword evidence="3" id="KW-1005">Bacterial flagellum biogenesis</keyword>
<dbReference type="PANTHER" id="PTHR37533:SF2">
    <property type="entry name" value="FLAGELLAR HOOK-LENGTH CONTROL PROTEIN"/>
    <property type="match status" value="1"/>
</dbReference>
<feature type="region of interest" description="Disordered" evidence="4">
    <location>
        <begin position="1"/>
        <end position="137"/>
    </location>
</feature>
<evidence type="ECO:0000256" key="4">
    <source>
        <dbReference type="SAM" id="MobiDB-lite"/>
    </source>
</evidence>
<dbReference type="AlphaFoldDB" id="A0A418YGS4"/>
<protein>
    <submittedName>
        <fullName evidence="6">Flagellar hook-length control protein FliK</fullName>
    </submittedName>
</protein>
<feature type="compositionally biased region" description="Polar residues" evidence="4">
    <location>
        <begin position="1"/>
        <end position="17"/>
    </location>
</feature>
<keyword evidence="6" id="KW-0966">Cell projection</keyword>
<sequence>MMQATSVQTANAATQSGGAKEGGSLNSLLNEDKAAQQPSQFASTYQEAKQTAADKKAVLDNSQKTDGATVAELDANNDSQLVEKVEDTYSGADSKQSAEGKPQDEDTDNDNDPEQVAQGNVEPSKSETDGKQGFAVLAQIQQSEQQLKTLAPSINDINATAMSTPQGNIDGTDSSHRSQAGKDAPLTGSASAKLDTTQLLQGSSAQSTGEDLAEQAAKVNATMSGEEKLQLQQIAFKVQQGQPLTAGEQKLLSKLQASAALAMDSEMASADKGAALNDADLGEVAKAVRQALDPKPGINSLEQDKKITLDANQNQASKLTNSVKAGAEQVDQKFTLDTPAANQSETSKLTSVVKAESEQASKITGSEAKDSTKQQAEAKTVNANFTASDLPNTDTEADIQKKTDIKTEQASINDAKQTVTSEDKGDKDKLGGKALHLEPADSKSRQERFDAVSDDNKPQLETDKPVNATANAQVGQQPGSVVTSPISSQHINNTQALDAKMVAKQTVMGQQVSENQFEASQKFELAAREAPSMLKERINMMMNNGIGKAEIRLDPAELGSMHIKVSMQNDQLSVSIQTTQANSRELLDQHMPKLKEMLAEQGIQLGDSQVGQQQHSAQQSSDQHGSGQGADGSSQNALETEQDNWESDLPASGLNFVQTDKGIDFYA</sequence>
<name>A0A418YGS4_9GAMM</name>
<dbReference type="PANTHER" id="PTHR37533">
    <property type="entry name" value="FLAGELLAR HOOK-LENGTH CONTROL PROTEIN"/>
    <property type="match status" value="1"/>
</dbReference>
<feature type="compositionally biased region" description="Polar residues" evidence="4">
    <location>
        <begin position="36"/>
        <end position="49"/>
    </location>
</feature>
<reference evidence="6 7" key="1">
    <citation type="submission" date="2018-09" db="EMBL/GenBank/DDBJ databases">
        <authorList>
            <person name="Wang F."/>
        </authorList>
    </citation>
    <scope>NUCLEOTIDE SEQUENCE [LARGE SCALE GENOMIC DNA]</scope>
    <source>
        <strain evidence="6 7">PLHSC7-2</strain>
    </source>
</reference>
<feature type="domain" description="Flagellar hook-length control protein-like C-terminal" evidence="5">
    <location>
        <begin position="536"/>
        <end position="618"/>
    </location>
</feature>
<evidence type="ECO:0000256" key="2">
    <source>
        <dbReference type="ARBA" id="ARBA00009149"/>
    </source>
</evidence>
<dbReference type="Gene3D" id="3.30.750.140">
    <property type="match status" value="1"/>
</dbReference>
<dbReference type="Pfam" id="PF02120">
    <property type="entry name" value="Flg_hook"/>
    <property type="match status" value="1"/>
</dbReference>
<evidence type="ECO:0000256" key="1">
    <source>
        <dbReference type="ARBA" id="ARBA00003944"/>
    </source>
</evidence>
<keyword evidence="6" id="KW-0969">Cilium</keyword>
<evidence type="ECO:0000256" key="3">
    <source>
        <dbReference type="ARBA" id="ARBA00022795"/>
    </source>
</evidence>
<dbReference type="CDD" id="cd17470">
    <property type="entry name" value="T3SS_Flik_C"/>
    <property type="match status" value="1"/>
</dbReference>
<dbReference type="InterPro" id="IPR038610">
    <property type="entry name" value="FliK-like_C_sf"/>
</dbReference>
<reference evidence="6 7" key="2">
    <citation type="submission" date="2019-01" db="EMBL/GenBank/DDBJ databases">
        <title>Motilimonas pumilus sp. nov., isolated from the gut of sea cucumber (Apostichopus japonicus).</title>
        <authorList>
            <person name="Wang F.-Q."/>
            <person name="Ren L.-H."/>
            <person name="Lin Y.-W."/>
            <person name="Sun G.-H."/>
            <person name="Du Z.-J."/>
            <person name="Zhao J.-X."/>
            <person name="Liu X.-J."/>
            <person name="Liu L.-J."/>
        </authorList>
    </citation>
    <scope>NUCLEOTIDE SEQUENCE [LARGE SCALE GENOMIC DNA]</scope>
    <source>
        <strain evidence="6 7">PLHSC7-2</strain>
    </source>
</reference>
<feature type="region of interest" description="Disordered" evidence="4">
    <location>
        <begin position="157"/>
        <end position="219"/>
    </location>
</feature>
<dbReference type="GO" id="GO:0044780">
    <property type="term" value="P:bacterial-type flagellum assembly"/>
    <property type="evidence" value="ECO:0007669"/>
    <property type="project" value="InterPro"/>
</dbReference>
<dbReference type="Proteomes" id="UP000283255">
    <property type="component" value="Unassembled WGS sequence"/>
</dbReference>
<feature type="region of interest" description="Disordered" evidence="4">
    <location>
        <begin position="607"/>
        <end position="653"/>
    </location>
</feature>
<proteinExistence type="inferred from homology"/>
<dbReference type="PRINTS" id="PR01007">
    <property type="entry name" value="FLGHOOKFLIK"/>
</dbReference>
<dbReference type="InterPro" id="IPR001635">
    <property type="entry name" value="Flag_hook_Flik"/>
</dbReference>
<comment type="function">
    <text evidence="1">Controls the length of the flagellar hook.</text>
</comment>
<comment type="caution">
    <text evidence="6">The sequence shown here is derived from an EMBL/GenBank/DDBJ whole genome shotgun (WGS) entry which is preliminary data.</text>
</comment>
<organism evidence="6 7">
    <name type="scientific">Motilimonas pumila</name>
    <dbReference type="NCBI Taxonomy" id="2303987"/>
    <lineage>
        <taxon>Bacteria</taxon>
        <taxon>Pseudomonadati</taxon>
        <taxon>Pseudomonadota</taxon>
        <taxon>Gammaproteobacteria</taxon>
        <taxon>Alteromonadales</taxon>
        <taxon>Alteromonadales genera incertae sedis</taxon>
        <taxon>Motilimonas</taxon>
    </lineage>
</organism>
<dbReference type="GO" id="GO:0009424">
    <property type="term" value="C:bacterial-type flagellum hook"/>
    <property type="evidence" value="ECO:0007669"/>
    <property type="project" value="InterPro"/>
</dbReference>
<feature type="region of interest" description="Disordered" evidence="4">
    <location>
        <begin position="335"/>
        <end position="463"/>
    </location>
</feature>
<dbReference type="InterPro" id="IPR052563">
    <property type="entry name" value="FliK"/>
</dbReference>
<feature type="compositionally biased region" description="Basic and acidic residues" evidence="4">
    <location>
        <begin position="398"/>
        <end position="407"/>
    </location>
</feature>
<dbReference type="OrthoDB" id="1792985at2"/>
<evidence type="ECO:0000313" key="6">
    <source>
        <dbReference type="EMBL" id="RJG49027.1"/>
    </source>
</evidence>
<comment type="similarity">
    <text evidence="2">Belongs to the FliK family.</text>
</comment>
<feature type="compositionally biased region" description="Polar residues" evidence="4">
    <location>
        <begin position="373"/>
        <end position="394"/>
    </location>
</feature>
<dbReference type="RefSeq" id="WP_119909958.1">
    <property type="nucleotide sequence ID" value="NZ_QZCH01000005.1"/>
</dbReference>
<keyword evidence="7" id="KW-1185">Reference proteome</keyword>
<dbReference type="InterPro" id="IPR021136">
    <property type="entry name" value="Flagellar_hook_control-like_C"/>
</dbReference>
<feature type="compositionally biased region" description="Polar residues" evidence="4">
    <location>
        <begin position="188"/>
        <end position="209"/>
    </location>
</feature>